<evidence type="ECO:0000313" key="4">
    <source>
        <dbReference type="EMBL" id="KAB8184398.1"/>
    </source>
</evidence>
<feature type="compositionally biased region" description="Low complexity" evidence="2">
    <location>
        <begin position="55"/>
        <end position="67"/>
    </location>
</feature>
<comment type="caution">
    <text evidence="4">The sequence shown here is derived from an EMBL/GenBank/DDBJ whole genome shotgun (WGS) entry which is preliminary data.</text>
</comment>
<dbReference type="EMBL" id="VDMA02000007">
    <property type="protein sequence ID" value="KAB8184398.1"/>
    <property type="molecule type" value="Genomic_DNA"/>
</dbReference>
<dbReference type="Gene3D" id="2.40.100.10">
    <property type="entry name" value="Cyclophilin-like"/>
    <property type="match status" value="1"/>
</dbReference>
<dbReference type="PANTHER" id="PTHR45625:SF3">
    <property type="entry name" value="PEPTIDYL-PROLYL CIS-TRANS ISOMERASE B-RELATED"/>
    <property type="match status" value="1"/>
</dbReference>
<dbReference type="Proteomes" id="UP000313066">
    <property type="component" value="Unassembled WGS sequence"/>
</dbReference>
<keyword evidence="4" id="KW-0413">Isomerase</keyword>
<evidence type="ECO:0000313" key="5">
    <source>
        <dbReference type="Proteomes" id="UP000313066"/>
    </source>
</evidence>
<protein>
    <submittedName>
        <fullName evidence="4">Peptidylprolyl isomerase</fullName>
    </submittedName>
</protein>
<evidence type="ECO:0000259" key="3">
    <source>
        <dbReference type="PROSITE" id="PS50072"/>
    </source>
</evidence>
<sequence length="306" mass="31730">MTDTDRQKQPASHVSTAGRATTPRRRLRGTLGAGLGLLVLAGSLAACSDGSADNTAKATPSASPSASDSEGPKVQHTELAGPTPTARPTDLRQVTCQYRKDDTGAPSKNVGFPPSKLTRRVILAKQMIITTNQGEIVIDLATKDVPCAVNSLAFLASKNFYDNTVCHRLATVETVGLGMLQCGDPLATGNGKRKEDGSGGPGYLFDDENLGGMPLVRGTVGLAQATEDANSNGSQFFISFTDENSQLTAAGAAFTMIGVVSKGMNVIDKIAKGGIIPFNGDPTADVRGEGSNAPKKKVVIKDVAIV</sequence>
<dbReference type="InterPro" id="IPR044666">
    <property type="entry name" value="Cyclophilin_A-like"/>
</dbReference>
<dbReference type="RefSeq" id="WP_139575017.1">
    <property type="nucleotide sequence ID" value="NZ_VDMA02000007.1"/>
</dbReference>
<feature type="region of interest" description="Disordered" evidence="2">
    <location>
        <begin position="50"/>
        <end position="90"/>
    </location>
</feature>
<dbReference type="Pfam" id="PF00160">
    <property type="entry name" value="Pro_isomerase"/>
    <property type="match status" value="1"/>
</dbReference>
<keyword evidence="5" id="KW-1185">Reference proteome</keyword>
<accession>A0A5N6BVA8</accession>
<feature type="region of interest" description="Disordered" evidence="2">
    <location>
        <begin position="1"/>
        <end position="28"/>
    </location>
</feature>
<name>A0A5N6BVA8_9ACTN</name>
<dbReference type="PROSITE" id="PS50072">
    <property type="entry name" value="CSA_PPIASE_2"/>
    <property type="match status" value="1"/>
</dbReference>
<reference evidence="4 5" key="1">
    <citation type="submission" date="2019-10" db="EMBL/GenBank/DDBJ databases">
        <title>Nonomuraea sp. nov., isolated from Phyllanthus amarus.</title>
        <authorList>
            <person name="Klykleung N."/>
            <person name="Tanasupawat S."/>
        </authorList>
    </citation>
    <scope>NUCLEOTIDE SEQUENCE [LARGE SCALE GENOMIC DNA]</scope>
    <source>
        <strain evidence="4 5">CR1-09</strain>
    </source>
</reference>
<dbReference type="CDD" id="cd00317">
    <property type="entry name" value="cyclophilin"/>
    <property type="match status" value="1"/>
</dbReference>
<evidence type="ECO:0000256" key="2">
    <source>
        <dbReference type="SAM" id="MobiDB-lite"/>
    </source>
</evidence>
<dbReference type="InterPro" id="IPR002130">
    <property type="entry name" value="Cyclophilin-type_PPIase_dom"/>
</dbReference>
<feature type="domain" description="PPIase cyclophilin-type" evidence="3">
    <location>
        <begin position="134"/>
        <end position="305"/>
    </location>
</feature>
<evidence type="ECO:0000256" key="1">
    <source>
        <dbReference type="ARBA" id="ARBA00002388"/>
    </source>
</evidence>
<comment type="function">
    <text evidence="1">PPIases accelerate the folding of proteins. It catalyzes the cis-trans isomerization of proline imidic peptide bonds in oligopeptides.</text>
</comment>
<dbReference type="PANTHER" id="PTHR45625">
    <property type="entry name" value="PEPTIDYL-PROLYL CIS-TRANS ISOMERASE-RELATED"/>
    <property type="match status" value="1"/>
</dbReference>
<organism evidence="4 5">
    <name type="scientific">Microbispora catharanthi</name>
    <dbReference type="NCBI Taxonomy" id="1712871"/>
    <lineage>
        <taxon>Bacteria</taxon>
        <taxon>Bacillati</taxon>
        <taxon>Actinomycetota</taxon>
        <taxon>Actinomycetes</taxon>
        <taxon>Streptosporangiales</taxon>
        <taxon>Streptosporangiaceae</taxon>
        <taxon>Microbispora</taxon>
    </lineage>
</organism>
<dbReference type="AlphaFoldDB" id="A0A5N6BVA8"/>
<gene>
    <name evidence="4" type="ORF">FH610_014830</name>
</gene>
<dbReference type="InterPro" id="IPR029000">
    <property type="entry name" value="Cyclophilin-like_dom_sf"/>
</dbReference>
<proteinExistence type="predicted"/>
<dbReference type="SUPFAM" id="SSF50891">
    <property type="entry name" value="Cyclophilin-like"/>
    <property type="match status" value="1"/>
</dbReference>
<dbReference type="GO" id="GO:0003755">
    <property type="term" value="F:peptidyl-prolyl cis-trans isomerase activity"/>
    <property type="evidence" value="ECO:0007669"/>
    <property type="project" value="InterPro"/>
</dbReference>